<feature type="domain" description="Carboxylesterase type B" evidence="4">
    <location>
        <begin position="28"/>
        <end position="525"/>
    </location>
</feature>
<dbReference type="InterPro" id="IPR019826">
    <property type="entry name" value="Carboxylesterase_B_AS"/>
</dbReference>
<dbReference type="Pfam" id="PF00135">
    <property type="entry name" value="COesterase"/>
    <property type="match status" value="1"/>
</dbReference>
<evidence type="ECO:0000259" key="4">
    <source>
        <dbReference type="Pfam" id="PF00135"/>
    </source>
</evidence>
<dbReference type="PANTHER" id="PTHR11559">
    <property type="entry name" value="CARBOXYLESTERASE"/>
    <property type="match status" value="1"/>
</dbReference>
<dbReference type="AlphaFoldDB" id="A0A9P9E0Q0"/>
<evidence type="ECO:0000256" key="1">
    <source>
        <dbReference type="ARBA" id="ARBA00005964"/>
    </source>
</evidence>
<dbReference type="SUPFAM" id="SSF53474">
    <property type="entry name" value="alpha/beta-Hydrolases"/>
    <property type="match status" value="1"/>
</dbReference>
<feature type="signal peptide" evidence="3">
    <location>
        <begin position="1"/>
        <end position="25"/>
    </location>
</feature>
<evidence type="ECO:0000313" key="5">
    <source>
        <dbReference type="EMBL" id="KAH7128534.1"/>
    </source>
</evidence>
<dbReference type="EMBL" id="JAGMWT010000005">
    <property type="protein sequence ID" value="KAH7128534.1"/>
    <property type="molecule type" value="Genomic_DNA"/>
</dbReference>
<keyword evidence="6" id="KW-1185">Reference proteome</keyword>
<gene>
    <name evidence="5" type="ORF">B0J11DRAFT_484523</name>
</gene>
<dbReference type="Proteomes" id="UP000700596">
    <property type="component" value="Unassembled WGS sequence"/>
</dbReference>
<evidence type="ECO:0000256" key="2">
    <source>
        <dbReference type="ARBA" id="ARBA00022801"/>
    </source>
</evidence>
<feature type="chain" id="PRO_5040536153" description="Carboxylic ester hydrolase" evidence="3">
    <location>
        <begin position="26"/>
        <end position="565"/>
    </location>
</feature>
<protein>
    <recommendedName>
        <fullName evidence="3">Carboxylic ester hydrolase</fullName>
        <ecNumber evidence="3">3.1.1.-</ecNumber>
    </recommendedName>
</protein>
<dbReference type="InterPro" id="IPR019819">
    <property type="entry name" value="Carboxylesterase_B_CS"/>
</dbReference>
<keyword evidence="2 3" id="KW-0378">Hydrolase</keyword>
<keyword evidence="3" id="KW-0732">Signal</keyword>
<name>A0A9P9E0Q0_9PLEO</name>
<proteinExistence type="inferred from homology"/>
<reference evidence="5" key="1">
    <citation type="journal article" date="2021" name="Nat. Commun.">
        <title>Genetic determinants of endophytism in the Arabidopsis root mycobiome.</title>
        <authorList>
            <person name="Mesny F."/>
            <person name="Miyauchi S."/>
            <person name="Thiergart T."/>
            <person name="Pickel B."/>
            <person name="Atanasova L."/>
            <person name="Karlsson M."/>
            <person name="Huettel B."/>
            <person name="Barry K.W."/>
            <person name="Haridas S."/>
            <person name="Chen C."/>
            <person name="Bauer D."/>
            <person name="Andreopoulos W."/>
            <person name="Pangilinan J."/>
            <person name="LaButti K."/>
            <person name="Riley R."/>
            <person name="Lipzen A."/>
            <person name="Clum A."/>
            <person name="Drula E."/>
            <person name="Henrissat B."/>
            <person name="Kohler A."/>
            <person name="Grigoriev I.V."/>
            <person name="Martin F.M."/>
            <person name="Hacquard S."/>
        </authorList>
    </citation>
    <scope>NUCLEOTIDE SEQUENCE</scope>
    <source>
        <strain evidence="5">MPI-CAGE-CH-0243</strain>
    </source>
</reference>
<dbReference type="PROSITE" id="PS00122">
    <property type="entry name" value="CARBOXYLESTERASE_B_1"/>
    <property type="match status" value="1"/>
</dbReference>
<comment type="caution">
    <text evidence="5">The sequence shown here is derived from an EMBL/GenBank/DDBJ whole genome shotgun (WGS) entry which is preliminary data.</text>
</comment>
<dbReference type="InterPro" id="IPR050309">
    <property type="entry name" value="Type-B_Carboxylest/Lipase"/>
</dbReference>
<evidence type="ECO:0000313" key="6">
    <source>
        <dbReference type="Proteomes" id="UP000700596"/>
    </source>
</evidence>
<dbReference type="PROSITE" id="PS00941">
    <property type="entry name" value="CARBOXYLESTERASE_B_2"/>
    <property type="match status" value="1"/>
</dbReference>
<evidence type="ECO:0000256" key="3">
    <source>
        <dbReference type="RuleBase" id="RU361235"/>
    </source>
</evidence>
<dbReference type="OrthoDB" id="408631at2759"/>
<dbReference type="EC" id="3.1.1.-" evidence="3"/>
<dbReference type="Gene3D" id="3.40.50.1820">
    <property type="entry name" value="alpha/beta hydrolase"/>
    <property type="match status" value="1"/>
</dbReference>
<organism evidence="5 6">
    <name type="scientific">Dendryphion nanum</name>
    <dbReference type="NCBI Taxonomy" id="256645"/>
    <lineage>
        <taxon>Eukaryota</taxon>
        <taxon>Fungi</taxon>
        <taxon>Dikarya</taxon>
        <taxon>Ascomycota</taxon>
        <taxon>Pezizomycotina</taxon>
        <taxon>Dothideomycetes</taxon>
        <taxon>Pleosporomycetidae</taxon>
        <taxon>Pleosporales</taxon>
        <taxon>Torulaceae</taxon>
        <taxon>Dendryphion</taxon>
    </lineage>
</organism>
<comment type="similarity">
    <text evidence="1 3">Belongs to the type-B carboxylesterase/lipase family.</text>
</comment>
<sequence length="565" mass="61601">MQGTLLSKTFLTSIALLLQVVSVLAVEPVVDLGYAKYQGRIVGDGTTQWLGLRYAQPPLGELRFAAPKALEGKSGLNETVDASKFRPICLPNSPTDWTTRPSTRFTISEDCLYLNIFAPSNATTSTNLPVFFFIQGGGFGSNSNNNYNGSDLARTANIIVVSINYRVGVYGFLHSHRLGPADLNVGIRDQIVALKWVSEKIGLFGGDPEHIVIDGDSAGAASVNILLASPLVKDDVVLSKIVKGAVVESTYQNMYRTLSQGETQYSCILRATGCDSSSNGTGTAEGGLTCLRSVNATRLQTQNCGFGPNLDPEVIPIAPFAAFEKGAYLKVPSIYGSCTDEGTKNVPQSADTLEDVHNYVLSQCPSLTNSSLALLDDIYITNKSYPVFPNSGRLWRHASFIHGDMRSHCVDKIYQDVLVRDGVPTWTYRYGVRDPTHEAQGFGAYHVVNLYAVWGPNNTDGNPPRSYVAGGANAGVVDVVRGYWGRFVRGLEPNGEKGEGSPVWGRRGEKGERLYFVGNGTRMEELGREERWKCGVLDPLVRAMERETDMGERTELERVELGVDR</sequence>
<accession>A0A9P9E0Q0</accession>
<dbReference type="InterPro" id="IPR002018">
    <property type="entry name" value="CarbesteraseB"/>
</dbReference>
<dbReference type="InterPro" id="IPR029058">
    <property type="entry name" value="AB_hydrolase_fold"/>
</dbReference>
<dbReference type="GO" id="GO:0016787">
    <property type="term" value="F:hydrolase activity"/>
    <property type="evidence" value="ECO:0007669"/>
    <property type="project" value="UniProtKB-KW"/>
</dbReference>